<feature type="domain" description="ABC transporter" evidence="10">
    <location>
        <begin position="489"/>
        <end position="730"/>
    </location>
</feature>
<proteinExistence type="predicted"/>
<evidence type="ECO:0000259" key="10">
    <source>
        <dbReference type="PROSITE" id="PS50893"/>
    </source>
</evidence>
<feature type="domain" description="Peptidase C39" evidence="12">
    <location>
        <begin position="19"/>
        <end position="141"/>
    </location>
</feature>
<dbReference type="PROSITE" id="PS50990">
    <property type="entry name" value="PEPTIDASE_C39"/>
    <property type="match status" value="1"/>
</dbReference>
<organism evidence="13 14">
    <name type="scientific">Billgrantia zhangzhouensis</name>
    <dbReference type="NCBI Taxonomy" id="2733481"/>
    <lineage>
        <taxon>Bacteria</taxon>
        <taxon>Pseudomonadati</taxon>
        <taxon>Pseudomonadota</taxon>
        <taxon>Gammaproteobacteria</taxon>
        <taxon>Oceanospirillales</taxon>
        <taxon>Halomonadaceae</taxon>
        <taxon>Billgrantia</taxon>
    </lineage>
</organism>
<feature type="transmembrane region" description="Helical" evidence="9">
    <location>
        <begin position="313"/>
        <end position="330"/>
    </location>
</feature>
<dbReference type="InterPro" id="IPR036640">
    <property type="entry name" value="ABC1_TM_sf"/>
</dbReference>
<feature type="transmembrane region" description="Helical" evidence="9">
    <location>
        <begin position="283"/>
        <end position="307"/>
    </location>
</feature>
<keyword evidence="5" id="KW-0067">ATP-binding</keyword>
<dbReference type="PANTHER" id="PTHR43394">
    <property type="entry name" value="ATP-DEPENDENT PERMEASE MDL1, MITOCHONDRIAL"/>
    <property type="match status" value="1"/>
</dbReference>
<dbReference type="InterPro" id="IPR017871">
    <property type="entry name" value="ABC_transporter-like_CS"/>
</dbReference>
<dbReference type="Gene3D" id="1.20.1560.10">
    <property type="entry name" value="ABC transporter type 1, transmembrane domain"/>
    <property type="match status" value="1"/>
</dbReference>
<dbReference type="Pfam" id="PF00005">
    <property type="entry name" value="ABC_tran"/>
    <property type="match status" value="1"/>
</dbReference>
<keyword evidence="3" id="KW-0547">Nucleotide-binding</keyword>
<dbReference type="InterPro" id="IPR017750">
    <property type="entry name" value="ATPase_T1SS"/>
</dbReference>
<dbReference type="InterPro" id="IPR027417">
    <property type="entry name" value="P-loop_NTPase"/>
</dbReference>
<evidence type="ECO:0000313" key="13">
    <source>
        <dbReference type="EMBL" id="MCE8018717.1"/>
    </source>
</evidence>
<dbReference type="NCBIfam" id="TIGR03375">
    <property type="entry name" value="type_I_sec_LssB"/>
    <property type="match status" value="1"/>
</dbReference>
<dbReference type="EMBL" id="JABFTT010000001">
    <property type="protein sequence ID" value="MCE8018717.1"/>
    <property type="molecule type" value="Genomic_DNA"/>
</dbReference>
<dbReference type="SUPFAM" id="SSF90123">
    <property type="entry name" value="ABC transporter transmembrane region"/>
    <property type="match status" value="1"/>
</dbReference>
<comment type="caution">
    <text evidence="13">The sequence shown here is derived from an EMBL/GenBank/DDBJ whole genome shotgun (WGS) entry which is preliminary data.</text>
</comment>
<dbReference type="InterPro" id="IPR003439">
    <property type="entry name" value="ABC_transporter-like_ATP-bd"/>
</dbReference>
<dbReference type="PANTHER" id="PTHR43394:SF1">
    <property type="entry name" value="ATP-BINDING CASSETTE SUB-FAMILY B MEMBER 10, MITOCHONDRIAL"/>
    <property type="match status" value="1"/>
</dbReference>
<dbReference type="InterPro" id="IPR003593">
    <property type="entry name" value="AAA+_ATPase"/>
</dbReference>
<dbReference type="PROSITE" id="PS50929">
    <property type="entry name" value="ABC_TM1F"/>
    <property type="match status" value="1"/>
</dbReference>
<evidence type="ECO:0000313" key="14">
    <source>
        <dbReference type="Proteomes" id="UP001320122"/>
    </source>
</evidence>
<keyword evidence="6 9" id="KW-1133">Transmembrane helix</keyword>
<dbReference type="Proteomes" id="UP001320122">
    <property type="component" value="Unassembled WGS sequence"/>
</dbReference>
<feature type="domain" description="ABC transmembrane type-1" evidence="11">
    <location>
        <begin position="177"/>
        <end position="455"/>
    </location>
</feature>
<feature type="transmembrane region" description="Helical" evidence="9">
    <location>
        <begin position="406"/>
        <end position="436"/>
    </location>
</feature>
<feature type="transmembrane region" description="Helical" evidence="9">
    <location>
        <begin position="177"/>
        <end position="199"/>
    </location>
</feature>
<comment type="subcellular location">
    <subcellularLocation>
        <location evidence="1">Cell membrane</location>
        <topology evidence="1">Multi-pass membrane protein</topology>
    </subcellularLocation>
</comment>
<accession>A0ABS9AAX7</accession>
<name>A0ABS9AAX7_9GAMM</name>
<dbReference type="PROSITE" id="PS00211">
    <property type="entry name" value="ABC_TRANSPORTER_1"/>
    <property type="match status" value="1"/>
</dbReference>
<protein>
    <submittedName>
        <fullName evidence="13">Type I secretion system permease/ATPase</fullName>
    </submittedName>
</protein>
<evidence type="ECO:0000259" key="11">
    <source>
        <dbReference type="PROSITE" id="PS50929"/>
    </source>
</evidence>
<dbReference type="Gene3D" id="3.40.50.300">
    <property type="entry name" value="P-loop containing nucleotide triphosphate hydrolases"/>
    <property type="match status" value="1"/>
</dbReference>
<evidence type="ECO:0000256" key="8">
    <source>
        <dbReference type="SAM" id="MobiDB-lite"/>
    </source>
</evidence>
<dbReference type="InterPro" id="IPR011527">
    <property type="entry name" value="ABC1_TM_dom"/>
</dbReference>
<feature type="transmembrane region" description="Helical" evidence="9">
    <location>
        <begin position="211"/>
        <end position="228"/>
    </location>
</feature>
<evidence type="ECO:0000256" key="5">
    <source>
        <dbReference type="ARBA" id="ARBA00022840"/>
    </source>
</evidence>
<evidence type="ECO:0000256" key="3">
    <source>
        <dbReference type="ARBA" id="ARBA00022741"/>
    </source>
</evidence>
<sequence>MATSQAQAQAGPCADDPARAAGHGDDPLRSGLALLCHRLGRDTSEAELGDGLALVRGRLPLELAPRALRRVEIEGRVLQAPLERLAGLLPALLIMADGATRLLVALDDDEGEVLLPETGGGAETLGLEALAATYGGMAVVARPAWRGDGRAGDFAQARGEHWLKGPLKRCWKNYAEVGVAALVANMLAVSTAIFAMQVYDRVVPTAALDTLWILASGVALAVVLEFVLRTLRAHLLDITGKGLDLHLSARLFEQVMQLRLAAKPGSTGAFSSQLREFESVREFLTASTIGAISDLPFVLLFLGVIAWIGGPVAWVPLVAVILMVLPGLLAQGRLARLSRETLREGAVRHGVLLESIEHLETLKATRAEGRSLRLYEQLSQEIADTGSKSRSLSALLGHGATAVQQLCYVGVVIVGVYLISAGELTVGALIACTILASRSVAPMTQVAGLLARWQHVKVALEGLDELMKAPVERPAGRTFTRKPMLRGDYRLEEVRLSYLQGQLQSGQEGPPALNLKALEIQAGERIALLGGIGAGKSSLLRLLAGLNEPSQGQLLLDDVSLAQIEPADRRRAIGYLPQDGALFYGSLRANLLLDGAAHDDAALFEALDAVGLAPFVRRHPLGLDLPIQGSGSVSGGQRQAIGLARLLLQDPHIVLLDEPTAAFDQTSERRVLSYLRGWMAGRTLVLATHKKALLALTERALVLRDGRLVMDGPVDKVVNGNLVRASGTAAKIAAKAVSPSLRRAAAATGEPSRGGPTHE</sequence>
<dbReference type="PROSITE" id="PS50893">
    <property type="entry name" value="ABC_TRANSPORTER_2"/>
    <property type="match status" value="1"/>
</dbReference>
<dbReference type="RefSeq" id="WP_234272094.1">
    <property type="nucleotide sequence ID" value="NZ_JABFTT010000001.1"/>
</dbReference>
<keyword evidence="7 9" id="KW-0472">Membrane</keyword>
<evidence type="ECO:0000256" key="1">
    <source>
        <dbReference type="ARBA" id="ARBA00004651"/>
    </source>
</evidence>
<keyword evidence="4" id="KW-0378">Hydrolase</keyword>
<evidence type="ECO:0000256" key="7">
    <source>
        <dbReference type="ARBA" id="ARBA00023136"/>
    </source>
</evidence>
<dbReference type="Pfam" id="PF00664">
    <property type="entry name" value="ABC_membrane"/>
    <property type="match status" value="1"/>
</dbReference>
<dbReference type="SMART" id="SM00382">
    <property type="entry name" value="AAA"/>
    <property type="match status" value="1"/>
</dbReference>
<dbReference type="Gene3D" id="3.90.70.10">
    <property type="entry name" value="Cysteine proteinases"/>
    <property type="match status" value="1"/>
</dbReference>
<gene>
    <name evidence="13" type="ORF">HOP51_01100</name>
</gene>
<evidence type="ECO:0000259" key="12">
    <source>
        <dbReference type="PROSITE" id="PS50990"/>
    </source>
</evidence>
<keyword evidence="14" id="KW-1185">Reference proteome</keyword>
<keyword evidence="2 9" id="KW-0812">Transmembrane</keyword>
<feature type="region of interest" description="Disordered" evidence="8">
    <location>
        <begin position="1"/>
        <end position="22"/>
    </location>
</feature>
<dbReference type="CDD" id="cd18587">
    <property type="entry name" value="ABC_6TM_LapB_like"/>
    <property type="match status" value="1"/>
</dbReference>
<evidence type="ECO:0000256" key="4">
    <source>
        <dbReference type="ARBA" id="ARBA00022801"/>
    </source>
</evidence>
<evidence type="ECO:0000256" key="9">
    <source>
        <dbReference type="SAM" id="Phobius"/>
    </source>
</evidence>
<evidence type="ECO:0000256" key="6">
    <source>
        <dbReference type="ARBA" id="ARBA00022989"/>
    </source>
</evidence>
<dbReference type="InterPro" id="IPR005074">
    <property type="entry name" value="Peptidase_C39"/>
</dbReference>
<dbReference type="InterPro" id="IPR039421">
    <property type="entry name" value="Type_1_exporter"/>
</dbReference>
<dbReference type="SUPFAM" id="SSF52540">
    <property type="entry name" value="P-loop containing nucleoside triphosphate hydrolases"/>
    <property type="match status" value="1"/>
</dbReference>
<reference evidence="13 14" key="1">
    <citation type="journal article" date="2021" name="Front. Microbiol.">
        <title>Aerobic Denitrification and Heterotrophic Sulfur Oxidation in the Genus Halomonas Revealed by Six Novel Species Characterizations and Genome-Based Analysis.</title>
        <authorList>
            <person name="Wang L."/>
            <person name="Shao Z."/>
        </authorList>
    </citation>
    <scope>NUCLEOTIDE SEQUENCE [LARGE SCALE GENOMIC DNA]</scope>
    <source>
        <strain evidence="13 14">MCCC 1A11036</strain>
    </source>
</reference>
<evidence type="ECO:0000256" key="2">
    <source>
        <dbReference type="ARBA" id="ARBA00022692"/>
    </source>
</evidence>